<dbReference type="Pfam" id="PF02120">
    <property type="entry name" value="Flg_hook"/>
    <property type="match status" value="1"/>
</dbReference>
<sequence length="303" mass="33029">MDSTTEQRASNLSDQAASPSSGATTAVPTNNVLPAEMIRTLADAAGKEIASLKKPVDQSNSQSDEITLKRRTEIEKSSDTDSRTIAKSDVTATRLDGKFREMLEEFRISKTDVRPGVNDASEDPASNTVHNFSDAFRTFENTQASNQQVSQTSRVPVRVGNEGWNTAIGQHMLRMSTEQMKSAELELNPPELGPLKIVLDLQSDQLSTTFVTGSAQVQQALEASVPRLQEMMSQAGYQLNQVNVQTSFHDGQREAPQQQAQLNGRANNSTSGTGENSARDNITETGTVRRPQNIRQGGVDMFV</sequence>
<dbReference type="EMBL" id="JAGSPN010000009">
    <property type="protein sequence ID" value="MBR7783018.1"/>
    <property type="molecule type" value="Genomic_DNA"/>
</dbReference>
<comment type="similarity">
    <text evidence="2">Belongs to the FliK family.</text>
</comment>
<dbReference type="Gene3D" id="3.30.750.140">
    <property type="match status" value="1"/>
</dbReference>
<dbReference type="InterPro" id="IPR038610">
    <property type="entry name" value="FliK-like_C_sf"/>
</dbReference>
<feature type="region of interest" description="Disordered" evidence="4">
    <location>
        <begin position="1"/>
        <end position="32"/>
    </location>
</feature>
<dbReference type="PRINTS" id="PR01007">
    <property type="entry name" value="FLGHOOKFLIK"/>
</dbReference>
<dbReference type="InterPro" id="IPR052563">
    <property type="entry name" value="FliK"/>
</dbReference>
<dbReference type="Proteomes" id="UP000680067">
    <property type="component" value="Unassembled WGS sequence"/>
</dbReference>
<dbReference type="GO" id="GO:0009424">
    <property type="term" value="C:bacterial-type flagellum hook"/>
    <property type="evidence" value="ECO:0007669"/>
    <property type="project" value="InterPro"/>
</dbReference>
<comment type="caution">
    <text evidence="6">The sequence shown here is derived from an EMBL/GenBank/DDBJ whole genome shotgun (WGS) entry which is preliminary data.</text>
</comment>
<feature type="compositionally biased region" description="Polar residues" evidence="4">
    <location>
        <begin position="250"/>
        <end position="276"/>
    </location>
</feature>
<keyword evidence="7" id="KW-1185">Reference proteome</keyword>
<feature type="region of interest" description="Disordered" evidence="4">
    <location>
        <begin position="52"/>
        <end position="81"/>
    </location>
</feature>
<dbReference type="PANTHER" id="PTHR37533">
    <property type="entry name" value="FLAGELLAR HOOK-LENGTH CONTROL PROTEIN"/>
    <property type="match status" value="1"/>
</dbReference>
<keyword evidence="6" id="KW-0966">Cell projection</keyword>
<dbReference type="CDD" id="cd17470">
    <property type="entry name" value="T3SS_Flik_C"/>
    <property type="match status" value="1"/>
</dbReference>
<dbReference type="GO" id="GO:0044780">
    <property type="term" value="P:bacterial-type flagellum assembly"/>
    <property type="evidence" value="ECO:0007669"/>
    <property type="project" value="InterPro"/>
</dbReference>
<dbReference type="PANTHER" id="PTHR37533:SF2">
    <property type="entry name" value="FLAGELLAR HOOK-LENGTH CONTROL PROTEIN"/>
    <property type="match status" value="1"/>
</dbReference>
<name>A0A941DLJ9_9BURK</name>
<feature type="compositionally biased region" description="Basic and acidic residues" evidence="4">
    <location>
        <begin position="66"/>
        <end position="81"/>
    </location>
</feature>
<evidence type="ECO:0000256" key="1">
    <source>
        <dbReference type="ARBA" id="ARBA00003944"/>
    </source>
</evidence>
<keyword evidence="6" id="KW-0969">Cilium</keyword>
<feature type="domain" description="Flagellar hook-length control protein-like C-terminal" evidence="5">
    <location>
        <begin position="171"/>
        <end position="247"/>
    </location>
</feature>
<evidence type="ECO:0000256" key="2">
    <source>
        <dbReference type="ARBA" id="ARBA00009149"/>
    </source>
</evidence>
<evidence type="ECO:0000313" key="6">
    <source>
        <dbReference type="EMBL" id="MBR7783018.1"/>
    </source>
</evidence>
<dbReference type="InterPro" id="IPR021136">
    <property type="entry name" value="Flagellar_hook_control-like_C"/>
</dbReference>
<evidence type="ECO:0000256" key="4">
    <source>
        <dbReference type="SAM" id="MobiDB-lite"/>
    </source>
</evidence>
<gene>
    <name evidence="6" type="ORF">KDM89_12775</name>
</gene>
<evidence type="ECO:0000259" key="5">
    <source>
        <dbReference type="Pfam" id="PF02120"/>
    </source>
</evidence>
<organism evidence="6 7">
    <name type="scientific">Undibacterium luofuense</name>
    <dbReference type="NCBI Taxonomy" id="2828733"/>
    <lineage>
        <taxon>Bacteria</taxon>
        <taxon>Pseudomonadati</taxon>
        <taxon>Pseudomonadota</taxon>
        <taxon>Betaproteobacteria</taxon>
        <taxon>Burkholderiales</taxon>
        <taxon>Oxalobacteraceae</taxon>
        <taxon>Undibacterium</taxon>
    </lineage>
</organism>
<dbReference type="AlphaFoldDB" id="A0A941DLJ9"/>
<comment type="function">
    <text evidence="1">Controls the length of the flagellar hook.</text>
</comment>
<accession>A0A941DLJ9</accession>
<protein>
    <submittedName>
        <fullName evidence="6">Flagellar hook-length control protein FliK</fullName>
    </submittedName>
</protein>
<evidence type="ECO:0000256" key="3">
    <source>
        <dbReference type="ARBA" id="ARBA00022795"/>
    </source>
</evidence>
<keyword evidence="6" id="KW-0282">Flagellum</keyword>
<evidence type="ECO:0000313" key="7">
    <source>
        <dbReference type="Proteomes" id="UP000680067"/>
    </source>
</evidence>
<keyword evidence="3" id="KW-1005">Bacterial flagellum biogenesis</keyword>
<proteinExistence type="inferred from homology"/>
<dbReference type="InterPro" id="IPR001635">
    <property type="entry name" value="Flag_hook_Flik"/>
</dbReference>
<feature type="region of interest" description="Disordered" evidence="4">
    <location>
        <begin position="250"/>
        <end position="303"/>
    </location>
</feature>
<reference evidence="6" key="1">
    <citation type="submission" date="2021-04" db="EMBL/GenBank/DDBJ databases">
        <title>novel species isolated from subtropical streams in China.</title>
        <authorList>
            <person name="Lu H."/>
        </authorList>
    </citation>
    <scope>NUCLEOTIDE SEQUENCE</scope>
    <source>
        <strain evidence="6">LFS511W</strain>
    </source>
</reference>